<sequence>MKIETLESLRLKHGKELETWWHQRFAFDCLTESEANYLLKTPDADRVRDKIAKAVKN</sequence>
<reference evidence="1" key="1">
    <citation type="journal article" date="2021" name="Microb. Physiol.">
        <title>Proteogenomic Insights into the Physiology of Marine, Sulfate-Reducing, Filamentous Desulfonema limicola and Desulfonema magnum.</title>
        <authorList>
            <person name="Schnaars V."/>
            <person name="Wohlbrand L."/>
            <person name="Scheve S."/>
            <person name="Hinrichs C."/>
            <person name="Reinhardt R."/>
            <person name="Rabus R."/>
        </authorList>
    </citation>
    <scope>NUCLEOTIDE SEQUENCE</scope>
    <source>
        <strain evidence="1">5ac10</strain>
    </source>
</reference>
<dbReference type="AlphaFoldDB" id="A0A975BDP3"/>
<proteinExistence type="predicted"/>
<protein>
    <submittedName>
        <fullName evidence="1">Uncharacterized protein</fullName>
    </submittedName>
</protein>
<evidence type="ECO:0000313" key="2">
    <source>
        <dbReference type="Proteomes" id="UP000663720"/>
    </source>
</evidence>
<dbReference type="RefSeq" id="WP_207689093.1">
    <property type="nucleotide sequence ID" value="NZ_CP061799.1"/>
</dbReference>
<dbReference type="EMBL" id="CP061799">
    <property type="protein sequence ID" value="QTA83274.1"/>
    <property type="molecule type" value="Genomic_DNA"/>
</dbReference>
<keyword evidence="2" id="KW-1185">Reference proteome</keyword>
<gene>
    <name evidence="1" type="ORF">dnl_56700</name>
</gene>
<evidence type="ECO:0000313" key="1">
    <source>
        <dbReference type="EMBL" id="QTA83274.1"/>
    </source>
</evidence>
<dbReference type="Proteomes" id="UP000663720">
    <property type="component" value="Chromosome"/>
</dbReference>
<name>A0A975BDP3_9BACT</name>
<accession>A0A975BDP3</accession>
<organism evidence="1 2">
    <name type="scientific">Desulfonema limicola</name>
    <dbReference type="NCBI Taxonomy" id="45656"/>
    <lineage>
        <taxon>Bacteria</taxon>
        <taxon>Pseudomonadati</taxon>
        <taxon>Thermodesulfobacteriota</taxon>
        <taxon>Desulfobacteria</taxon>
        <taxon>Desulfobacterales</taxon>
        <taxon>Desulfococcaceae</taxon>
        <taxon>Desulfonema</taxon>
    </lineage>
</organism>
<dbReference type="KEGG" id="dli:dnl_56700"/>